<evidence type="ECO:0000313" key="1">
    <source>
        <dbReference type="EMBL" id="CAE8607586.1"/>
    </source>
</evidence>
<feature type="non-terminal residue" evidence="1">
    <location>
        <position position="264"/>
    </location>
</feature>
<dbReference type="Proteomes" id="UP000654075">
    <property type="component" value="Unassembled WGS sequence"/>
</dbReference>
<keyword evidence="2" id="KW-1185">Reference proteome</keyword>
<dbReference type="AlphaFoldDB" id="A0A813FB53"/>
<organism evidence="1 2">
    <name type="scientific">Polarella glacialis</name>
    <name type="common">Dinoflagellate</name>
    <dbReference type="NCBI Taxonomy" id="89957"/>
    <lineage>
        <taxon>Eukaryota</taxon>
        <taxon>Sar</taxon>
        <taxon>Alveolata</taxon>
        <taxon>Dinophyceae</taxon>
        <taxon>Suessiales</taxon>
        <taxon>Suessiaceae</taxon>
        <taxon>Polarella</taxon>
    </lineage>
</organism>
<proteinExistence type="predicted"/>
<name>A0A813FB53_POLGL</name>
<comment type="caution">
    <text evidence="1">The sequence shown here is derived from an EMBL/GenBank/DDBJ whole genome shotgun (WGS) entry which is preliminary data.</text>
</comment>
<sequence>MARASGSAAELGRRLWNRQSEIINAEWTIRRLKVDQKLLQVRYQNILFPAGKRWKGGFLDLLCGDLSCYGCVFREAAGGKQPFARRVSFPMRPMVDLQLKCDAAALQLQPPVWKEVQAQASDFRVFSDKPSLDEFLAAFWACHVVAPAPPAAALPEARSSGSRAFSEPRPPLLRCFGEARLQQIRSNPAPGSILVDASWPAHQHELGGSSAAAMEEALCCSHTENLGYAMREVMTAEVGCSHHWPTGPRHHKLRVVQQAGKQLL</sequence>
<protein>
    <submittedName>
        <fullName evidence="1">Uncharacterized protein</fullName>
    </submittedName>
</protein>
<reference evidence="1" key="1">
    <citation type="submission" date="2021-02" db="EMBL/GenBank/DDBJ databases">
        <authorList>
            <person name="Dougan E. K."/>
            <person name="Rhodes N."/>
            <person name="Thang M."/>
            <person name="Chan C."/>
        </authorList>
    </citation>
    <scope>NUCLEOTIDE SEQUENCE</scope>
</reference>
<dbReference type="OrthoDB" id="417287at2759"/>
<evidence type="ECO:0000313" key="2">
    <source>
        <dbReference type="Proteomes" id="UP000654075"/>
    </source>
</evidence>
<gene>
    <name evidence="1" type="ORF">PGLA1383_LOCUS25505</name>
</gene>
<dbReference type="EMBL" id="CAJNNV010021888">
    <property type="protein sequence ID" value="CAE8607586.1"/>
    <property type="molecule type" value="Genomic_DNA"/>
</dbReference>
<accession>A0A813FB53</accession>